<proteinExistence type="inferred from homology"/>
<keyword evidence="4" id="KW-0560">Oxidoreductase</keyword>
<dbReference type="Pfam" id="PF00355">
    <property type="entry name" value="Rieske"/>
    <property type="match status" value="1"/>
</dbReference>
<organism evidence="8 9">
    <name type="scientific">Sphingomonas lenta</name>
    <dbReference type="NCBI Taxonomy" id="1141887"/>
    <lineage>
        <taxon>Bacteria</taxon>
        <taxon>Pseudomonadati</taxon>
        <taxon>Pseudomonadota</taxon>
        <taxon>Alphaproteobacteria</taxon>
        <taxon>Sphingomonadales</taxon>
        <taxon>Sphingomonadaceae</taxon>
        <taxon>Sphingomonas</taxon>
    </lineage>
</organism>
<evidence type="ECO:0000256" key="2">
    <source>
        <dbReference type="ARBA" id="ARBA00022714"/>
    </source>
</evidence>
<dbReference type="PROSITE" id="PS51296">
    <property type="entry name" value="RIESKE"/>
    <property type="match status" value="1"/>
</dbReference>
<dbReference type="EMBL" id="NSLI01000005">
    <property type="protein sequence ID" value="PAX06781.1"/>
    <property type="molecule type" value="Genomic_DNA"/>
</dbReference>
<evidence type="ECO:0000259" key="7">
    <source>
        <dbReference type="PROSITE" id="PS51296"/>
    </source>
</evidence>
<dbReference type="Pfam" id="PF00848">
    <property type="entry name" value="Ring_hydroxyl_A"/>
    <property type="match status" value="1"/>
</dbReference>
<dbReference type="GO" id="GO:0051537">
    <property type="term" value="F:2 iron, 2 sulfur cluster binding"/>
    <property type="evidence" value="ECO:0007669"/>
    <property type="project" value="UniProtKB-KW"/>
</dbReference>
<protein>
    <submittedName>
        <fullName evidence="8">Ribosomal subunit interface protein</fullName>
    </submittedName>
</protein>
<keyword evidence="2" id="KW-0001">2Fe-2S</keyword>
<dbReference type="InterPro" id="IPR001663">
    <property type="entry name" value="Rng_hydr_dOase-A"/>
</dbReference>
<dbReference type="OrthoDB" id="7456916at2"/>
<evidence type="ECO:0000256" key="4">
    <source>
        <dbReference type="ARBA" id="ARBA00023002"/>
    </source>
</evidence>
<comment type="similarity">
    <text evidence="1">Belongs to the bacterial ring-hydroxylating dioxygenase alpha subunit family.</text>
</comment>
<dbReference type="GO" id="GO:0016491">
    <property type="term" value="F:oxidoreductase activity"/>
    <property type="evidence" value="ECO:0007669"/>
    <property type="project" value="UniProtKB-KW"/>
</dbReference>
<keyword evidence="6" id="KW-0411">Iron-sulfur</keyword>
<keyword evidence="5" id="KW-0408">Iron</keyword>
<keyword evidence="9" id="KW-1185">Reference proteome</keyword>
<evidence type="ECO:0000256" key="1">
    <source>
        <dbReference type="ARBA" id="ARBA00008751"/>
    </source>
</evidence>
<dbReference type="RefSeq" id="WP_095999526.1">
    <property type="nucleotide sequence ID" value="NZ_NSLI01000005.1"/>
</dbReference>
<dbReference type="GO" id="GO:0005506">
    <property type="term" value="F:iron ion binding"/>
    <property type="evidence" value="ECO:0007669"/>
    <property type="project" value="InterPro"/>
</dbReference>
<evidence type="ECO:0000313" key="9">
    <source>
        <dbReference type="Proteomes" id="UP000218151"/>
    </source>
</evidence>
<keyword evidence="3" id="KW-0479">Metal-binding</keyword>
<dbReference type="Gene3D" id="2.102.10.10">
    <property type="entry name" value="Rieske [2Fe-2S] iron-sulphur domain"/>
    <property type="match status" value="1"/>
</dbReference>
<comment type="caution">
    <text evidence="8">The sequence shown here is derived from an EMBL/GenBank/DDBJ whole genome shotgun (WGS) entry which is preliminary data.</text>
</comment>
<evidence type="ECO:0000256" key="3">
    <source>
        <dbReference type="ARBA" id="ARBA00022723"/>
    </source>
</evidence>
<dbReference type="SUPFAM" id="SSF50022">
    <property type="entry name" value="ISP domain"/>
    <property type="match status" value="1"/>
</dbReference>
<name>A0A2A2SCP6_9SPHN</name>
<dbReference type="SUPFAM" id="SSF55961">
    <property type="entry name" value="Bet v1-like"/>
    <property type="match status" value="1"/>
</dbReference>
<dbReference type="PANTHER" id="PTHR43756:SF1">
    <property type="entry name" value="3-PHENYLPROPIONATE_CINNAMIC ACID DIOXYGENASE SUBUNIT ALPHA"/>
    <property type="match status" value="1"/>
</dbReference>
<dbReference type="PANTHER" id="PTHR43756">
    <property type="entry name" value="CHOLINE MONOOXYGENASE, CHLOROPLASTIC"/>
    <property type="match status" value="1"/>
</dbReference>
<dbReference type="AlphaFoldDB" id="A0A2A2SCP6"/>
<dbReference type="Proteomes" id="UP000218151">
    <property type="component" value="Unassembled WGS sequence"/>
</dbReference>
<gene>
    <name evidence="8" type="ORF">CKY28_16815</name>
</gene>
<evidence type="ECO:0000256" key="6">
    <source>
        <dbReference type="ARBA" id="ARBA00023014"/>
    </source>
</evidence>
<dbReference type="InterPro" id="IPR015879">
    <property type="entry name" value="Ring_hydroxy_dOase_asu_C_dom"/>
</dbReference>
<dbReference type="Gene3D" id="3.90.380.10">
    <property type="entry name" value="Naphthalene 1,2-dioxygenase Alpha Subunit, Chain A, domain 1"/>
    <property type="match status" value="1"/>
</dbReference>
<accession>A0A2A2SCP6</accession>
<feature type="domain" description="Rieske" evidence="7">
    <location>
        <begin position="47"/>
        <end position="157"/>
    </location>
</feature>
<dbReference type="InterPro" id="IPR017941">
    <property type="entry name" value="Rieske_2Fe-2S"/>
</dbReference>
<dbReference type="PRINTS" id="PR00090">
    <property type="entry name" value="RNGDIOXGNASE"/>
</dbReference>
<reference evidence="9" key="1">
    <citation type="submission" date="2017-09" db="EMBL/GenBank/DDBJ databases">
        <authorList>
            <person name="Feng G."/>
            <person name="Zhu H."/>
        </authorList>
    </citation>
    <scope>NUCLEOTIDE SEQUENCE [LARGE SCALE GENOMIC DNA]</scope>
    <source>
        <strain evidence="9">1PNM-20</strain>
    </source>
</reference>
<dbReference type="InterPro" id="IPR036922">
    <property type="entry name" value="Rieske_2Fe-2S_sf"/>
</dbReference>
<evidence type="ECO:0000313" key="8">
    <source>
        <dbReference type="EMBL" id="PAX06781.1"/>
    </source>
</evidence>
<evidence type="ECO:0000256" key="5">
    <source>
        <dbReference type="ARBA" id="ARBA00023004"/>
    </source>
</evidence>
<sequence>MATMLEERIGGIGPADLVRDHEVHRSVYSDPAVFRLEMRRIFGRAWIYLAHDSEVPNAGDYVVRHIGTQAVIVTRDKDGAVKVIFNRCTHRGATLCAFERGQAPGGHMCPYHGWLFAADGTLKSISHKQNYEEVLDPADWAVTRVPRVEAYRGFIFGCLDREAAPLLDFLGHMSTTIDDLVDRSPTGEVLCSPYVLKHYYRGNWKMTFENLNDTIHPGFAHAASVVSAKHVAEEVGGPEHLKPTLGMMMANGKPISFFQQLDMVTAPGGHSYIGGHMGADYTPDTQNAYHAALVARHGPEKAAKVLGLDRHLMLLYPSSTWHARYQTVRIVRPVKPDLTEVIGYTFSFPGAPEETRINAIEYCTGANSAASPVISDDLELYERMIHGNAWGDQEWIPMSRGVREDRETTNEWTRQPSTSEGYIRNQFRAWAAYMGRS</sequence>